<evidence type="ECO:0000313" key="1">
    <source>
        <dbReference type="EMBL" id="GAA2238164.1"/>
    </source>
</evidence>
<accession>A0ABN3DPG5</accession>
<dbReference type="Proteomes" id="UP001500305">
    <property type="component" value="Unassembled WGS sequence"/>
</dbReference>
<gene>
    <name evidence="1" type="ORF">GCM10010430_18980</name>
</gene>
<evidence type="ECO:0000313" key="2">
    <source>
        <dbReference type="Proteomes" id="UP001500305"/>
    </source>
</evidence>
<proteinExistence type="predicted"/>
<protein>
    <submittedName>
        <fullName evidence="1">Uncharacterized protein</fullName>
    </submittedName>
</protein>
<dbReference type="NCBIfam" id="NF045560">
    <property type="entry name" value="aroma_sacti_dom"/>
    <property type="match status" value="1"/>
</dbReference>
<keyword evidence="2" id="KW-1185">Reference proteome</keyword>
<organism evidence="1 2">
    <name type="scientific">Kitasatospora cystarginea</name>
    <dbReference type="NCBI Taxonomy" id="58350"/>
    <lineage>
        <taxon>Bacteria</taxon>
        <taxon>Bacillati</taxon>
        <taxon>Actinomycetota</taxon>
        <taxon>Actinomycetes</taxon>
        <taxon>Kitasatosporales</taxon>
        <taxon>Streptomycetaceae</taxon>
        <taxon>Kitasatospora</taxon>
    </lineage>
</organism>
<sequence>MTDQQVTLSRLAAAGFDIDAFTEEQQEVLRKLTPHEVAVLLDLKHRLDEVGPEVQAHSEIAGGALF</sequence>
<comment type="caution">
    <text evidence="1">The sequence shown here is derived from an EMBL/GenBank/DDBJ whole genome shotgun (WGS) entry which is preliminary data.</text>
</comment>
<dbReference type="RefSeq" id="WP_344635810.1">
    <property type="nucleotide sequence ID" value="NZ_BAAATR010000006.1"/>
</dbReference>
<reference evidence="1 2" key="1">
    <citation type="journal article" date="2019" name="Int. J. Syst. Evol. Microbiol.">
        <title>The Global Catalogue of Microorganisms (GCM) 10K type strain sequencing project: providing services to taxonomists for standard genome sequencing and annotation.</title>
        <authorList>
            <consortium name="The Broad Institute Genomics Platform"/>
            <consortium name="The Broad Institute Genome Sequencing Center for Infectious Disease"/>
            <person name="Wu L."/>
            <person name="Ma J."/>
        </authorList>
    </citation>
    <scope>NUCLEOTIDE SEQUENCE [LARGE SCALE GENOMIC DNA]</scope>
    <source>
        <strain evidence="1 2">JCM 7356</strain>
    </source>
</reference>
<name>A0ABN3DPG5_9ACTN</name>
<dbReference type="EMBL" id="BAAATR010000006">
    <property type="protein sequence ID" value="GAA2238164.1"/>
    <property type="molecule type" value="Genomic_DNA"/>
</dbReference>
<dbReference type="InterPro" id="IPR054632">
    <property type="entry name" value="Aroma_sacti_dom"/>
</dbReference>